<dbReference type="Proteomes" id="UP001596074">
    <property type="component" value="Unassembled WGS sequence"/>
</dbReference>
<dbReference type="Pfam" id="PF05523">
    <property type="entry name" value="FdtA"/>
    <property type="match status" value="1"/>
</dbReference>
<dbReference type="InterPro" id="IPR014710">
    <property type="entry name" value="RmlC-like_jellyroll"/>
</dbReference>
<evidence type="ECO:0000313" key="2">
    <source>
        <dbReference type="EMBL" id="MFC5753882.1"/>
    </source>
</evidence>
<gene>
    <name evidence="2" type="ORF">ACFPZN_50405</name>
</gene>
<dbReference type="Gene3D" id="2.60.120.10">
    <property type="entry name" value="Jelly Rolls"/>
    <property type="match status" value="1"/>
</dbReference>
<dbReference type="RefSeq" id="WP_378291380.1">
    <property type="nucleotide sequence ID" value="NZ_JBHSON010000127.1"/>
</dbReference>
<organism evidence="2 3">
    <name type="scientific">Actinomadura rugatobispora</name>
    <dbReference type="NCBI Taxonomy" id="1994"/>
    <lineage>
        <taxon>Bacteria</taxon>
        <taxon>Bacillati</taxon>
        <taxon>Actinomycetota</taxon>
        <taxon>Actinomycetes</taxon>
        <taxon>Streptosporangiales</taxon>
        <taxon>Thermomonosporaceae</taxon>
        <taxon>Actinomadura</taxon>
    </lineage>
</organism>
<evidence type="ECO:0000259" key="1">
    <source>
        <dbReference type="Pfam" id="PF05523"/>
    </source>
</evidence>
<dbReference type="CDD" id="cd20292">
    <property type="entry name" value="cupin_QdtA-like"/>
    <property type="match status" value="1"/>
</dbReference>
<comment type="caution">
    <text evidence="2">The sequence shown here is derived from an EMBL/GenBank/DDBJ whole genome shotgun (WGS) entry which is preliminary data.</text>
</comment>
<reference evidence="3" key="1">
    <citation type="journal article" date="2019" name="Int. J. Syst. Evol. Microbiol.">
        <title>The Global Catalogue of Microorganisms (GCM) 10K type strain sequencing project: providing services to taxonomists for standard genome sequencing and annotation.</title>
        <authorList>
            <consortium name="The Broad Institute Genomics Platform"/>
            <consortium name="The Broad Institute Genome Sequencing Center for Infectious Disease"/>
            <person name="Wu L."/>
            <person name="Ma J."/>
        </authorList>
    </citation>
    <scope>NUCLEOTIDE SEQUENCE [LARGE SCALE GENOMIC DNA]</scope>
    <source>
        <strain evidence="3">KCTC 42087</strain>
    </source>
</reference>
<sequence length="149" mass="16859">MIAPQIIKLEEHRDEVGCIFVVETSQHIPFEVKRYYSISDVPDGADRGSHAHRRLEQLVIAAYGSFDITLDDGFERRRHRLSDPGVGLYIGPMIWRDLTNFSSGAVAVVLASRHYEESDYYRDYDEFLRDAARAGRGPLSGDGTPGEDR</sequence>
<evidence type="ECO:0000313" key="3">
    <source>
        <dbReference type="Proteomes" id="UP001596074"/>
    </source>
</evidence>
<feature type="domain" description="Sugar 3,4-ketoisomerase QdtA cupin" evidence="1">
    <location>
        <begin position="5"/>
        <end position="129"/>
    </location>
</feature>
<keyword evidence="3" id="KW-1185">Reference proteome</keyword>
<protein>
    <submittedName>
        <fullName evidence="2">FdtA/QdtA family cupin domain-containing protein</fullName>
    </submittedName>
</protein>
<dbReference type="InterPro" id="IPR011051">
    <property type="entry name" value="RmlC_Cupin_sf"/>
</dbReference>
<accession>A0ABW1AHA3</accession>
<dbReference type="EMBL" id="JBHSON010000127">
    <property type="protein sequence ID" value="MFC5753882.1"/>
    <property type="molecule type" value="Genomic_DNA"/>
</dbReference>
<dbReference type="InterPro" id="IPR008894">
    <property type="entry name" value="QdtA_cupin_dom"/>
</dbReference>
<dbReference type="SUPFAM" id="SSF51182">
    <property type="entry name" value="RmlC-like cupins"/>
    <property type="match status" value="1"/>
</dbReference>
<name>A0ABW1AHA3_9ACTN</name>
<proteinExistence type="predicted"/>